<gene>
    <name evidence="2" type="ORF">D6D85_11195</name>
</gene>
<proteinExistence type="predicted"/>
<dbReference type="InterPro" id="IPR036465">
    <property type="entry name" value="vWFA_dom_sf"/>
</dbReference>
<comment type="caution">
    <text evidence="2">The sequence shown here is derived from an EMBL/GenBank/DDBJ whole genome shotgun (WGS) entry which is preliminary data.</text>
</comment>
<dbReference type="InterPro" id="IPR002881">
    <property type="entry name" value="DUF58"/>
</dbReference>
<organism evidence="2 3">
    <name type="scientific">Candidatus Methanodesulfokora washburnensis</name>
    <dbReference type="NCBI Taxonomy" id="2478471"/>
    <lineage>
        <taxon>Archaea</taxon>
        <taxon>Thermoproteota</taxon>
        <taxon>Candidatus Korarchaeia</taxon>
        <taxon>Candidatus Korarchaeia incertae sedis</taxon>
        <taxon>Candidatus Methanodesulfokora</taxon>
    </lineage>
</organism>
<dbReference type="AlphaFoldDB" id="A0A429GHM7"/>
<evidence type="ECO:0000259" key="1">
    <source>
        <dbReference type="Pfam" id="PF01882"/>
    </source>
</evidence>
<name>A0A429GHM7_9CREN</name>
<evidence type="ECO:0000313" key="3">
    <source>
        <dbReference type="Proteomes" id="UP000277582"/>
    </source>
</evidence>
<accession>A0A429GHM7</accession>
<sequence>MCPTATYSRSVKLSSQSSSCSLARTYASLGQAAATAMELGLNRSRFLGIGLEYADFREYQESDDVKYVDWTLSARSLDTATGEYKLYTKVFHVEKMKNIIFVADLTDSMLIEEKLAALFYISSLLLELSHRLSDRISLVTLTHGPRVYRALRGREAIRVLENIICREREARGSTRINEIIDILRAYTGKNTAITIITDYAHEIEEFAALTRLKRAMMIPAAVYLIFQRWEIEQPVDNATATLIDPETLTPITDRLEEIYKAIKAHVSHVQALLSAARINHLPVQGISDAKARTVKIAETYLKTRQMHVASI</sequence>
<dbReference type="PANTHER" id="PTHR33608:SF6">
    <property type="entry name" value="BLL2464 PROTEIN"/>
    <property type="match status" value="1"/>
</dbReference>
<dbReference type="PANTHER" id="PTHR33608">
    <property type="entry name" value="BLL2464 PROTEIN"/>
    <property type="match status" value="1"/>
</dbReference>
<protein>
    <submittedName>
        <fullName evidence="2">DUF58 domain-containing protein</fullName>
    </submittedName>
</protein>
<feature type="domain" description="DUF58" evidence="1">
    <location>
        <begin position="55"/>
        <end position="247"/>
    </location>
</feature>
<dbReference type="EMBL" id="RCOS01000127">
    <property type="protein sequence ID" value="RSN73179.1"/>
    <property type="molecule type" value="Genomic_DNA"/>
</dbReference>
<dbReference type="SUPFAM" id="SSF53300">
    <property type="entry name" value="vWA-like"/>
    <property type="match status" value="1"/>
</dbReference>
<dbReference type="Proteomes" id="UP000277582">
    <property type="component" value="Unassembled WGS sequence"/>
</dbReference>
<evidence type="ECO:0000313" key="2">
    <source>
        <dbReference type="EMBL" id="RSN73179.1"/>
    </source>
</evidence>
<dbReference type="Pfam" id="PF01882">
    <property type="entry name" value="DUF58"/>
    <property type="match status" value="1"/>
</dbReference>
<keyword evidence="3" id="KW-1185">Reference proteome</keyword>
<reference evidence="2 3" key="1">
    <citation type="submission" date="2018-10" db="EMBL/GenBank/DDBJ databases">
        <title>Co-occurring genomic capacity for anaerobic methane metabolism and dissimilatory sulfite reduction discovered in the Korarchaeota.</title>
        <authorList>
            <person name="Mckay L.J."/>
            <person name="Dlakic M."/>
            <person name="Fields M.W."/>
            <person name="Delmont T.O."/>
            <person name="Eren A.M."/>
            <person name="Jay Z.J."/>
            <person name="Klingelsmith K.B."/>
            <person name="Rusch D.B."/>
            <person name="Inskeep W.P."/>
        </authorList>
    </citation>
    <scope>NUCLEOTIDE SEQUENCE [LARGE SCALE GENOMIC DNA]</scope>
    <source>
        <strain evidence="2 3">MDKW</strain>
    </source>
</reference>